<dbReference type="Proteomes" id="UP000199031">
    <property type="component" value="Unassembled WGS sequence"/>
</dbReference>
<keyword evidence="1" id="KW-1133">Transmembrane helix</keyword>
<dbReference type="OrthoDB" id="8631677at2"/>
<sequence>MFAESTITSRRIMRPFSLLACFFLSAGLCFFLPLSAQTTAGASAPSSFTSNLINIEAAVSETFRYNANLHNGSSETRIYDLYAQMPDGWLIAFRTIGSQVSSVSVDAGKTQDISIEINASQLAKPARYDIPVMAISPKDTLRLNLQAVVKGAYGINLSTPAGLLSDDITEGSKRDIHLVVTNTGTIPLKEINLTAQTPAKWQAGFVPSKIAQIEPGKTADVTATLTVPDKTIAGDYVTVFTAKNSNASSDATFRMTVKTSILSGWIGIVVILLAVFLVYRLIRKYGRR</sequence>
<name>A0A1I5SH13_9BACT</name>
<keyword evidence="1" id="KW-0812">Transmembrane</keyword>
<dbReference type="EMBL" id="FOXQ01000001">
    <property type="protein sequence ID" value="SFP69797.1"/>
    <property type="molecule type" value="Genomic_DNA"/>
</dbReference>
<proteinExistence type="predicted"/>
<dbReference type="Gene3D" id="2.60.40.10">
    <property type="entry name" value="Immunoglobulins"/>
    <property type="match status" value="1"/>
</dbReference>
<dbReference type="RefSeq" id="WP_090654590.1">
    <property type="nucleotide sequence ID" value="NZ_FOXQ01000001.1"/>
</dbReference>
<evidence type="ECO:0000313" key="4">
    <source>
        <dbReference type="Proteomes" id="UP000199031"/>
    </source>
</evidence>
<evidence type="ECO:0000259" key="2">
    <source>
        <dbReference type="Pfam" id="PF10633"/>
    </source>
</evidence>
<dbReference type="PANTHER" id="PTHR39198:SF1">
    <property type="entry name" value="ALPHA-GALACTOSIDASE NEW3 DOMAIN-CONTAINING PROTEIN"/>
    <property type="match status" value="1"/>
</dbReference>
<reference evidence="3 4" key="1">
    <citation type="submission" date="2016-10" db="EMBL/GenBank/DDBJ databases">
        <authorList>
            <person name="de Groot N.N."/>
        </authorList>
    </citation>
    <scope>NUCLEOTIDE SEQUENCE [LARGE SCALE GENOMIC DNA]</scope>
    <source>
        <strain evidence="3 4">DSM 28286</strain>
    </source>
</reference>
<protein>
    <submittedName>
        <fullName evidence="3">NPCBM-associated, NEW3 domain of alpha-galactosidase</fullName>
    </submittedName>
</protein>
<organism evidence="3 4">
    <name type="scientific">Parafilimonas terrae</name>
    <dbReference type="NCBI Taxonomy" id="1465490"/>
    <lineage>
        <taxon>Bacteria</taxon>
        <taxon>Pseudomonadati</taxon>
        <taxon>Bacteroidota</taxon>
        <taxon>Chitinophagia</taxon>
        <taxon>Chitinophagales</taxon>
        <taxon>Chitinophagaceae</taxon>
        <taxon>Parafilimonas</taxon>
    </lineage>
</organism>
<feature type="domain" description="Alpha-galactosidase NEW3" evidence="2">
    <location>
        <begin position="169"/>
        <end position="243"/>
    </location>
</feature>
<dbReference type="InterPro" id="IPR013783">
    <property type="entry name" value="Ig-like_fold"/>
</dbReference>
<dbReference type="InterPro" id="IPR018905">
    <property type="entry name" value="A-galactase_NEW3"/>
</dbReference>
<dbReference type="STRING" id="1465490.SAMN05444277_101752"/>
<keyword evidence="4" id="KW-1185">Reference proteome</keyword>
<keyword evidence="1" id="KW-0472">Membrane</keyword>
<evidence type="ECO:0000313" key="3">
    <source>
        <dbReference type="EMBL" id="SFP69797.1"/>
    </source>
</evidence>
<evidence type="ECO:0000256" key="1">
    <source>
        <dbReference type="SAM" id="Phobius"/>
    </source>
</evidence>
<gene>
    <name evidence="3" type="ORF">SAMN05444277_101752</name>
</gene>
<feature type="transmembrane region" description="Helical" evidence="1">
    <location>
        <begin position="262"/>
        <end position="282"/>
    </location>
</feature>
<dbReference type="AlphaFoldDB" id="A0A1I5SH13"/>
<dbReference type="Pfam" id="PF10633">
    <property type="entry name" value="NPCBM_assoc"/>
    <property type="match status" value="1"/>
</dbReference>
<dbReference type="PANTHER" id="PTHR39198">
    <property type="entry name" value="HYPOTHETICAL MEMBRANE PROTEIN, CONSERVED"/>
    <property type="match status" value="1"/>
</dbReference>
<accession>A0A1I5SH13</accession>